<reference evidence="1" key="1">
    <citation type="submission" date="2022-06" db="EMBL/GenBank/DDBJ databases">
        <title>Leptospira isolates from biofilms formed at urban environments.</title>
        <authorList>
            <person name="Ribeiro P.S."/>
            <person name="Sousa T."/>
            <person name="Carvalho N."/>
            <person name="Aburjaile F."/>
            <person name="Neves F."/>
            <person name="Oliveira D."/>
            <person name="Blanco L."/>
            <person name="Lima J."/>
            <person name="Costa F."/>
            <person name="Brenig B."/>
            <person name="Soares S."/>
            <person name="Ramos R."/>
            <person name="Goes-Neto A."/>
            <person name="Matiuzzi M."/>
            <person name="Azevedo V."/>
            <person name="Ristow P."/>
        </authorList>
    </citation>
    <scope>NUCLEOTIDE SEQUENCE</scope>
    <source>
        <strain evidence="1">VSF7</strain>
    </source>
</reference>
<dbReference type="Proteomes" id="UP001209694">
    <property type="component" value="Unassembled WGS sequence"/>
</dbReference>
<dbReference type="AlphaFoldDB" id="A0AAW5VAN5"/>
<sequence length="158" mass="17241">MKKFYIISIIVLQMYCVQSKVQNTDGMTALLLNNASNGAVSDKYNNGSLVHIKRADLVNLSFTGECYDSFTLVGIVVSPSNYYNTPQGGSGGIFNTDLEKWNLSLSNCNSLGFSPPNNTNFGTSTQRPNSNQTFTFKMYSCDPNNNPCSNNAIKASGF</sequence>
<dbReference type="RefSeq" id="WP_265355328.1">
    <property type="nucleotide sequence ID" value="NZ_JAMQPS010000001.1"/>
</dbReference>
<evidence type="ECO:0000313" key="1">
    <source>
        <dbReference type="EMBL" id="MCW7515338.1"/>
    </source>
</evidence>
<dbReference type="EMBL" id="JAMQQD010000002">
    <property type="protein sequence ID" value="MCW7515338.1"/>
    <property type="molecule type" value="Genomic_DNA"/>
</dbReference>
<dbReference type="NCBIfam" id="NF047459">
    <property type="entry name" value="LA_3150_fam_lipo"/>
    <property type="match status" value="1"/>
</dbReference>
<evidence type="ECO:0008006" key="3">
    <source>
        <dbReference type="Google" id="ProtNLM"/>
    </source>
</evidence>
<protein>
    <recommendedName>
        <fullName evidence="3">DUF1554 domain-containing protein</fullName>
    </recommendedName>
</protein>
<organism evidence="1 2">
    <name type="scientific">Leptospira levettii</name>
    <dbReference type="NCBI Taxonomy" id="2023178"/>
    <lineage>
        <taxon>Bacteria</taxon>
        <taxon>Pseudomonadati</taxon>
        <taxon>Spirochaetota</taxon>
        <taxon>Spirochaetia</taxon>
        <taxon>Leptospirales</taxon>
        <taxon>Leptospiraceae</taxon>
        <taxon>Leptospira</taxon>
    </lineage>
</organism>
<gene>
    <name evidence="1" type="ORF">ND810_09235</name>
</gene>
<comment type="caution">
    <text evidence="1">The sequence shown here is derived from an EMBL/GenBank/DDBJ whole genome shotgun (WGS) entry which is preliminary data.</text>
</comment>
<evidence type="ECO:0000313" key="2">
    <source>
        <dbReference type="Proteomes" id="UP001209694"/>
    </source>
</evidence>
<name>A0AAW5VAN5_9LEPT</name>
<proteinExistence type="predicted"/>
<accession>A0AAW5VAN5</accession>